<sequence length="121" mass="13245">MAEEVASSLYGVAWCACDTAFALVAALQRGCWAYRWHRLKWAVAALHRGDGLPYVARLPTQMATTQAASYGLSLYTGDRSRASYPCIGSWPPLAAGWSWVASMQATLLPLRCFHSKATFAE</sequence>
<dbReference type="Proteomes" id="UP000287651">
    <property type="component" value="Unassembled WGS sequence"/>
</dbReference>
<evidence type="ECO:0000313" key="1">
    <source>
        <dbReference type="EMBL" id="RRT62986.1"/>
    </source>
</evidence>
<proteinExistence type="predicted"/>
<dbReference type="EMBL" id="AMZH03006773">
    <property type="protein sequence ID" value="RRT62986.1"/>
    <property type="molecule type" value="Genomic_DNA"/>
</dbReference>
<accession>A0A426ZG80</accession>
<protein>
    <submittedName>
        <fullName evidence="1">Uncharacterized protein</fullName>
    </submittedName>
</protein>
<name>A0A426ZG80_ENSVE</name>
<evidence type="ECO:0000313" key="2">
    <source>
        <dbReference type="Proteomes" id="UP000287651"/>
    </source>
</evidence>
<reference evidence="1 2" key="1">
    <citation type="journal article" date="2014" name="Agronomy (Basel)">
        <title>A Draft Genome Sequence for Ensete ventricosum, the Drought-Tolerant Tree Against Hunger.</title>
        <authorList>
            <person name="Harrison J."/>
            <person name="Moore K.A."/>
            <person name="Paszkiewicz K."/>
            <person name="Jones T."/>
            <person name="Grant M."/>
            <person name="Ambacheew D."/>
            <person name="Muzemil S."/>
            <person name="Studholme D.J."/>
        </authorList>
    </citation>
    <scope>NUCLEOTIDE SEQUENCE [LARGE SCALE GENOMIC DNA]</scope>
</reference>
<gene>
    <name evidence="1" type="ORF">B296_00043062</name>
</gene>
<comment type="caution">
    <text evidence="1">The sequence shown here is derived from an EMBL/GenBank/DDBJ whole genome shotgun (WGS) entry which is preliminary data.</text>
</comment>
<dbReference type="AlphaFoldDB" id="A0A426ZG80"/>
<organism evidence="1 2">
    <name type="scientific">Ensete ventricosum</name>
    <name type="common">Abyssinian banana</name>
    <name type="synonym">Musa ensete</name>
    <dbReference type="NCBI Taxonomy" id="4639"/>
    <lineage>
        <taxon>Eukaryota</taxon>
        <taxon>Viridiplantae</taxon>
        <taxon>Streptophyta</taxon>
        <taxon>Embryophyta</taxon>
        <taxon>Tracheophyta</taxon>
        <taxon>Spermatophyta</taxon>
        <taxon>Magnoliopsida</taxon>
        <taxon>Liliopsida</taxon>
        <taxon>Zingiberales</taxon>
        <taxon>Musaceae</taxon>
        <taxon>Ensete</taxon>
    </lineage>
</organism>